<dbReference type="EMBL" id="SDMP01000015">
    <property type="protein sequence ID" value="RYR10306.1"/>
    <property type="molecule type" value="Genomic_DNA"/>
</dbReference>
<comment type="caution">
    <text evidence="2">The sequence shown here is derived from an EMBL/GenBank/DDBJ whole genome shotgun (WGS) entry which is preliminary data.</text>
</comment>
<name>A0A444Z808_ARAHY</name>
<evidence type="ECO:0000313" key="3">
    <source>
        <dbReference type="Proteomes" id="UP000289738"/>
    </source>
</evidence>
<feature type="transmembrane region" description="Helical" evidence="1">
    <location>
        <begin position="39"/>
        <end position="58"/>
    </location>
</feature>
<keyword evidence="1" id="KW-0812">Transmembrane</keyword>
<evidence type="ECO:0000313" key="2">
    <source>
        <dbReference type="EMBL" id="RYR10306.1"/>
    </source>
</evidence>
<protein>
    <submittedName>
        <fullName evidence="2">Uncharacterized protein</fullName>
    </submittedName>
</protein>
<keyword evidence="3" id="KW-1185">Reference proteome</keyword>
<accession>A0A444Z808</accession>
<organism evidence="2 3">
    <name type="scientific">Arachis hypogaea</name>
    <name type="common">Peanut</name>
    <dbReference type="NCBI Taxonomy" id="3818"/>
    <lineage>
        <taxon>Eukaryota</taxon>
        <taxon>Viridiplantae</taxon>
        <taxon>Streptophyta</taxon>
        <taxon>Embryophyta</taxon>
        <taxon>Tracheophyta</taxon>
        <taxon>Spermatophyta</taxon>
        <taxon>Magnoliopsida</taxon>
        <taxon>eudicotyledons</taxon>
        <taxon>Gunneridae</taxon>
        <taxon>Pentapetalae</taxon>
        <taxon>rosids</taxon>
        <taxon>fabids</taxon>
        <taxon>Fabales</taxon>
        <taxon>Fabaceae</taxon>
        <taxon>Papilionoideae</taxon>
        <taxon>50 kb inversion clade</taxon>
        <taxon>dalbergioids sensu lato</taxon>
        <taxon>Dalbergieae</taxon>
        <taxon>Pterocarpus clade</taxon>
        <taxon>Arachis</taxon>
    </lineage>
</organism>
<feature type="transmembrane region" description="Helical" evidence="1">
    <location>
        <begin position="12"/>
        <end position="33"/>
    </location>
</feature>
<gene>
    <name evidence="2" type="ORF">Ahy_B05g078782</name>
</gene>
<proteinExistence type="predicted"/>
<evidence type="ECO:0000256" key="1">
    <source>
        <dbReference type="SAM" id="Phobius"/>
    </source>
</evidence>
<sequence length="59" mass="6765">MATSDMKKSNKKWVMLFGTRITFSSFSCLIFELCPILQSYLKIVIYGFQFISIITFGLG</sequence>
<reference evidence="2 3" key="1">
    <citation type="submission" date="2019-01" db="EMBL/GenBank/DDBJ databases">
        <title>Sequencing of cultivated peanut Arachis hypogaea provides insights into genome evolution and oil improvement.</title>
        <authorList>
            <person name="Chen X."/>
        </authorList>
    </citation>
    <scope>NUCLEOTIDE SEQUENCE [LARGE SCALE GENOMIC DNA]</scope>
    <source>
        <strain evidence="3">cv. Fuhuasheng</strain>
        <tissue evidence="2">Leaves</tissue>
    </source>
</reference>
<dbReference type="Proteomes" id="UP000289738">
    <property type="component" value="Chromosome B05"/>
</dbReference>
<keyword evidence="1" id="KW-0472">Membrane</keyword>
<keyword evidence="1" id="KW-1133">Transmembrane helix</keyword>
<dbReference type="AlphaFoldDB" id="A0A444Z808"/>